<protein>
    <submittedName>
        <fullName evidence="2">Uncharacterized protein</fullName>
    </submittedName>
</protein>
<keyword evidence="1" id="KW-1133">Transmembrane helix</keyword>
<name>A0A6J5K9Z5_9BURK</name>
<feature type="transmembrane region" description="Helical" evidence="1">
    <location>
        <begin position="71"/>
        <end position="91"/>
    </location>
</feature>
<keyword evidence="1" id="KW-0812">Transmembrane</keyword>
<dbReference type="EMBL" id="CADILN010000005">
    <property type="protein sequence ID" value="CAB4050447.1"/>
    <property type="molecule type" value="Genomic_DNA"/>
</dbReference>
<reference evidence="2 3" key="1">
    <citation type="submission" date="2020-04" db="EMBL/GenBank/DDBJ databases">
        <authorList>
            <person name="De Canck E."/>
        </authorList>
    </citation>
    <scope>NUCLEOTIDE SEQUENCE [LARGE SCALE GENOMIC DNA]</scope>
    <source>
        <strain evidence="2 3">LMG 9964</strain>
    </source>
</reference>
<evidence type="ECO:0000256" key="1">
    <source>
        <dbReference type="SAM" id="Phobius"/>
    </source>
</evidence>
<feature type="transmembrane region" description="Helical" evidence="1">
    <location>
        <begin position="5"/>
        <end position="23"/>
    </location>
</feature>
<dbReference type="AlphaFoldDB" id="A0A6J5K9Z5"/>
<gene>
    <name evidence="2" type="ORF">LMG9964_04113</name>
</gene>
<evidence type="ECO:0000313" key="2">
    <source>
        <dbReference type="EMBL" id="CAB4050447.1"/>
    </source>
</evidence>
<proteinExistence type="predicted"/>
<accession>A0A6J5K9Z5</accession>
<organism evidence="2 3">
    <name type="scientific">Paraburkholderia phenoliruptrix</name>
    <dbReference type="NCBI Taxonomy" id="252970"/>
    <lineage>
        <taxon>Bacteria</taxon>
        <taxon>Pseudomonadati</taxon>
        <taxon>Pseudomonadota</taxon>
        <taxon>Betaproteobacteria</taxon>
        <taxon>Burkholderiales</taxon>
        <taxon>Burkholderiaceae</taxon>
        <taxon>Paraburkholderia</taxon>
    </lineage>
</organism>
<evidence type="ECO:0000313" key="3">
    <source>
        <dbReference type="Proteomes" id="UP000494102"/>
    </source>
</evidence>
<dbReference type="Proteomes" id="UP000494102">
    <property type="component" value="Unassembled WGS sequence"/>
</dbReference>
<sequence length="105" mass="11351">MKKAVWGLIIVAIVSWGICYIYSTNIIHFGWIGTLFASTAGLIATISSYHTEDVAHTRGGTICKAESRIKFLLIYVLLGLLLAAFLLMSILGSLGKFGVTAISTR</sequence>
<keyword evidence="1" id="KW-0472">Membrane</keyword>
<feature type="transmembrane region" description="Helical" evidence="1">
    <location>
        <begin position="29"/>
        <end position="50"/>
    </location>
</feature>